<dbReference type="Pfam" id="PF02646">
    <property type="entry name" value="RmuC"/>
    <property type="match status" value="1"/>
</dbReference>
<keyword evidence="8" id="KW-1185">Reference proteome</keyword>
<comment type="similarity">
    <text evidence="2">Belongs to the RmuC family.</text>
</comment>
<dbReference type="EMBL" id="FNAU01000004">
    <property type="protein sequence ID" value="SDE24726.1"/>
    <property type="molecule type" value="Genomic_DNA"/>
</dbReference>
<evidence type="ECO:0000256" key="1">
    <source>
        <dbReference type="ARBA" id="ARBA00003416"/>
    </source>
</evidence>
<reference evidence="8" key="2">
    <citation type="submission" date="2016-10" db="EMBL/GenBank/DDBJ databases">
        <authorList>
            <person name="Varghese N."/>
        </authorList>
    </citation>
    <scope>NUCLEOTIDE SEQUENCE [LARGE SCALE GENOMIC DNA]</scope>
    <source>
        <strain evidence="8">DSM 20639</strain>
    </source>
</reference>
<dbReference type="Proteomes" id="UP000182744">
    <property type="component" value="Unassembled WGS sequence"/>
</dbReference>
<evidence type="ECO:0000313" key="6">
    <source>
        <dbReference type="EMBL" id="MDY5153579.1"/>
    </source>
</evidence>
<keyword evidence="3 5" id="KW-0175">Coiled coil</keyword>
<evidence type="ECO:0000256" key="4">
    <source>
        <dbReference type="ARBA" id="ARBA00023172"/>
    </source>
</evidence>
<evidence type="ECO:0000256" key="5">
    <source>
        <dbReference type="SAM" id="Coils"/>
    </source>
</evidence>
<sequence>MEISAQVLVALLVALAIGLGLGIVLGRLSKPAGEYQAVEQARQELAQVQAMQAAAEARAERLEQENNGLIERAQTDSTLLRTLTPIAEQLERMDKVVRNLETNQSAQQAKLSQQLVQAARTQNDLARETSSLRAALSSTSARGMWGEAELRRIVEAAGMLPHVHFEEQVTLHNSSSGADTLQRPDMVIHLPGGAHIAVDAKVPLSSLLRAQAIDPVTQEEAARQEELLQDHARAVRSHVRALSKRCYHAQYPSSPQLTVMFLPAESLLAEAVQRDPTLLEDAYAGGVAPVSPSSLLALLRAVAAVWASAQVTEEAQSIAALGRELTTRLSTVVQHLNRLGNALGRSVDSYNSAIGSLESRVLVTARRFASLDPDLPQPSPINDDAAQVRRITNPELRAHFEHNNDDEKDW</sequence>
<organism evidence="7 8">
    <name type="scientific">Actinobaculum suis</name>
    <dbReference type="NCBI Taxonomy" id="1657"/>
    <lineage>
        <taxon>Bacteria</taxon>
        <taxon>Bacillati</taxon>
        <taxon>Actinomycetota</taxon>
        <taxon>Actinomycetes</taxon>
        <taxon>Actinomycetales</taxon>
        <taxon>Actinomycetaceae</taxon>
        <taxon>Actinobaculum</taxon>
    </lineage>
</organism>
<protein>
    <submittedName>
        <fullName evidence="7">DNA recombination protein RmuC</fullName>
    </submittedName>
</protein>
<name>A0A1G7BEC1_9ACTO</name>
<dbReference type="RefSeq" id="WP_083330034.1">
    <property type="nucleotide sequence ID" value="NZ_FNAU01000004.1"/>
</dbReference>
<dbReference type="Proteomes" id="UP001273799">
    <property type="component" value="Unassembled WGS sequence"/>
</dbReference>
<gene>
    <name evidence="6" type="ORF">R6G71_05890</name>
    <name evidence="7" type="ORF">SAMN05421878_104112</name>
</gene>
<evidence type="ECO:0000313" key="7">
    <source>
        <dbReference type="EMBL" id="SDE24726.1"/>
    </source>
</evidence>
<dbReference type="InterPro" id="IPR003798">
    <property type="entry name" value="DNA_recombination_RmuC"/>
</dbReference>
<feature type="coiled-coil region" evidence="5">
    <location>
        <begin position="38"/>
        <end position="72"/>
    </location>
</feature>
<keyword evidence="4" id="KW-0233">DNA recombination</keyword>
<evidence type="ECO:0000256" key="3">
    <source>
        <dbReference type="ARBA" id="ARBA00023054"/>
    </source>
</evidence>
<comment type="function">
    <text evidence="1">Involved in DNA recombination.</text>
</comment>
<reference evidence="7" key="1">
    <citation type="submission" date="2016-10" db="EMBL/GenBank/DDBJ databases">
        <authorList>
            <person name="de Groot N.N."/>
        </authorList>
    </citation>
    <scope>NUCLEOTIDE SEQUENCE [LARGE SCALE GENOMIC DNA]</scope>
    <source>
        <strain evidence="7">DSM 20639</strain>
    </source>
</reference>
<proteinExistence type="inferred from homology"/>
<reference evidence="6" key="3">
    <citation type="submission" date="2023-10" db="EMBL/GenBank/DDBJ databases">
        <title>Whole Genome based description of the genera Actinobaculum and Actinotignum reveals a complex phylogenetic relationship within the species included in the genus Actinotignum.</title>
        <authorList>
            <person name="Jensen C.S."/>
            <person name="Dargis R."/>
            <person name="Kemp M."/>
            <person name="Christensen J.J."/>
        </authorList>
    </citation>
    <scope>NUCLEOTIDE SEQUENCE</scope>
    <source>
        <strain evidence="6">Actinobaculum_suis_CCUG19206T</strain>
    </source>
</reference>
<dbReference type="GO" id="GO:0006310">
    <property type="term" value="P:DNA recombination"/>
    <property type="evidence" value="ECO:0007669"/>
    <property type="project" value="UniProtKB-KW"/>
</dbReference>
<dbReference type="PANTHER" id="PTHR30563:SF0">
    <property type="entry name" value="DNA RECOMBINATION PROTEIN RMUC"/>
    <property type="match status" value="1"/>
</dbReference>
<dbReference type="EMBL" id="JAWNFU010000003">
    <property type="protein sequence ID" value="MDY5153579.1"/>
    <property type="molecule type" value="Genomic_DNA"/>
</dbReference>
<evidence type="ECO:0000256" key="2">
    <source>
        <dbReference type="ARBA" id="ARBA00009840"/>
    </source>
</evidence>
<accession>A0A1G7BEC1</accession>
<dbReference type="PANTHER" id="PTHR30563">
    <property type="entry name" value="DNA RECOMBINATION PROTEIN RMUC"/>
    <property type="match status" value="1"/>
</dbReference>
<dbReference type="AlphaFoldDB" id="A0A1G7BEC1"/>
<evidence type="ECO:0000313" key="8">
    <source>
        <dbReference type="Proteomes" id="UP000182744"/>
    </source>
</evidence>